<dbReference type="RefSeq" id="WP_210247661.1">
    <property type="nucleotide sequence ID" value="NZ_VUOA01000034.1"/>
</dbReference>
<protein>
    <submittedName>
        <fullName evidence="1">Uncharacterized protein</fullName>
    </submittedName>
</protein>
<accession>A0A5B2VB12</accession>
<reference evidence="1 2" key="2">
    <citation type="submission" date="2019-09" db="EMBL/GenBank/DDBJ databases">
        <authorList>
            <person name="Jin C."/>
        </authorList>
    </citation>
    <scope>NUCLEOTIDE SEQUENCE [LARGE SCALE GENOMIC DNA]</scope>
    <source>
        <strain evidence="1 2">BN140002</strain>
    </source>
</reference>
<reference evidence="1 2" key="1">
    <citation type="submission" date="2019-09" db="EMBL/GenBank/DDBJ databases">
        <title>Salinarimonas rosea gen. nov., sp. nov., a new member of the a-2 subgroup of the Proteobacteria.</title>
        <authorList>
            <person name="Liu J."/>
        </authorList>
    </citation>
    <scope>NUCLEOTIDE SEQUENCE [LARGE SCALE GENOMIC DNA]</scope>
    <source>
        <strain evidence="1 2">BN140002</strain>
    </source>
</reference>
<dbReference type="EMBL" id="VUOA01000034">
    <property type="protein sequence ID" value="KAA2235559.1"/>
    <property type="molecule type" value="Genomic_DNA"/>
</dbReference>
<evidence type="ECO:0000313" key="2">
    <source>
        <dbReference type="Proteomes" id="UP000323142"/>
    </source>
</evidence>
<gene>
    <name evidence="1" type="ORF">F0L46_18825</name>
</gene>
<sequence>MAAPQYPSCVIVKAVVDAAEALARELEPRQLQSAAVSIRMIAPKLARDLDTRARNAVMVRIMLARALDGQLGQFQD</sequence>
<proteinExistence type="predicted"/>
<keyword evidence="2" id="KW-1185">Reference proteome</keyword>
<dbReference type="Proteomes" id="UP000323142">
    <property type="component" value="Unassembled WGS sequence"/>
</dbReference>
<organism evidence="1 2">
    <name type="scientific">Salinarimonas soli</name>
    <dbReference type="NCBI Taxonomy" id="1638099"/>
    <lineage>
        <taxon>Bacteria</taxon>
        <taxon>Pseudomonadati</taxon>
        <taxon>Pseudomonadota</taxon>
        <taxon>Alphaproteobacteria</taxon>
        <taxon>Hyphomicrobiales</taxon>
        <taxon>Salinarimonadaceae</taxon>
        <taxon>Salinarimonas</taxon>
    </lineage>
</organism>
<name>A0A5B2VB12_9HYPH</name>
<dbReference type="AlphaFoldDB" id="A0A5B2VB12"/>
<evidence type="ECO:0000313" key="1">
    <source>
        <dbReference type="EMBL" id="KAA2235559.1"/>
    </source>
</evidence>
<comment type="caution">
    <text evidence="1">The sequence shown here is derived from an EMBL/GenBank/DDBJ whole genome shotgun (WGS) entry which is preliminary data.</text>
</comment>